<keyword evidence="8" id="KW-0238">DNA-binding</keyword>
<organism evidence="14 15">
    <name type="scientific">Paenibacillus tyrfis</name>
    <dbReference type="NCBI Taxonomy" id="1501230"/>
    <lineage>
        <taxon>Bacteria</taxon>
        <taxon>Bacillati</taxon>
        <taxon>Bacillota</taxon>
        <taxon>Bacilli</taxon>
        <taxon>Bacillales</taxon>
        <taxon>Paenibacillaceae</taxon>
        <taxon>Paenibacillus</taxon>
    </lineage>
</organism>
<proteinExistence type="predicted"/>
<sequence>MTDLHERPAYREQTGPALTDDIWNAIIANDAALDGRLIYAVKTTGIFCRPSCKSKPPKREHVRIFRGAADAAAQGFRPCKRCRPDGKGMPDEEWIRHTAKWIEAHYAEPLTLAVLADAQHASPYHLHRTFKRLTGVTPAEYIAATRVEAAKRRLKETGETVTEVALRTGFPNAAYFSTVFHKRTGLSPTAYRQAQEASGSYPSKKRTEEGRSC</sequence>
<dbReference type="InterPro" id="IPR020449">
    <property type="entry name" value="Tscrpt_reg_AraC-type_HTH"/>
</dbReference>
<evidence type="ECO:0000256" key="1">
    <source>
        <dbReference type="ARBA" id="ARBA00001947"/>
    </source>
</evidence>
<dbReference type="GO" id="GO:0032259">
    <property type="term" value="P:methylation"/>
    <property type="evidence" value="ECO:0007669"/>
    <property type="project" value="UniProtKB-KW"/>
</dbReference>
<evidence type="ECO:0000256" key="12">
    <source>
        <dbReference type="SAM" id="MobiDB-lite"/>
    </source>
</evidence>
<keyword evidence="2" id="KW-0489">Methyltransferase</keyword>
<name>A0A081NYL6_9BACL</name>
<keyword evidence="3" id="KW-0808">Transferase</keyword>
<dbReference type="Gene3D" id="1.10.10.60">
    <property type="entry name" value="Homeodomain-like"/>
    <property type="match status" value="2"/>
</dbReference>
<dbReference type="GO" id="GO:0003700">
    <property type="term" value="F:DNA-binding transcription factor activity"/>
    <property type="evidence" value="ECO:0007669"/>
    <property type="project" value="InterPro"/>
</dbReference>
<dbReference type="Gene3D" id="3.40.10.10">
    <property type="entry name" value="DNA Methylphosphotriester Repair Domain"/>
    <property type="match status" value="1"/>
</dbReference>
<dbReference type="PANTHER" id="PTHR43280:SF28">
    <property type="entry name" value="HTH-TYPE TRANSCRIPTIONAL ACTIVATOR RHAS"/>
    <property type="match status" value="1"/>
</dbReference>
<keyword evidence="5" id="KW-0227">DNA damage</keyword>
<evidence type="ECO:0000256" key="7">
    <source>
        <dbReference type="ARBA" id="ARBA00023015"/>
    </source>
</evidence>
<evidence type="ECO:0000259" key="13">
    <source>
        <dbReference type="PROSITE" id="PS01124"/>
    </source>
</evidence>
<comment type="caution">
    <text evidence="14">The sequence shown here is derived from an EMBL/GenBank/DDBJ whole genome shotgun (WGS) entry which is preliminary data.</text>
</comment>
<keyword evidence="7" id="KW-0805">Transcription regulation</keyword>
<evidence type="ECO:0000256" key="2">
    <source>
        <dbReference type="ARBA" id="ARBA00022603"/>
    </source>
</evidence>
<dbReference type="EMBL" id="JNVM01000021">
    <property type="protein sequence ID" value="KEQ23539.1"/>
    <property type="molecule type" value="Genomic_DNA"/>
</dbReference>
<feature type="domain" description="HTH araC/xylS-type" evidence="13">
    <location>
        <begin position="96"/>
        <end position="194"/>
    </location>
</feature>
<dbReference type="GO" id="GO:0043565">
    <property type="term" value="F:sequence-specific DNA binding"/>
    <property type="evidence" value="ECO:0007669"/>
    <property type="project" value="InterPro"/>
</dbReference>
<keyword evidence="11" id="KW-0234">DNA repair</keyword>
<evidence type="ECO:0000313" key="15">
    <source>
        <dbReference type="Proteomes" id="UP000028123"/>
    </source>
</evidence>
<evidence type="ECO:0000256" key="11">
    <source>
        <dbReference type="ARBA" id="ARBA00023204"/>
    </source>
</evidence>
<dbReference type="PRINTS" id="PR00032">
    <property type="entry name" value="HTHARAC"/>
</dbReference>
<dbReference type="AlphaFoldDB" id="A0A081NYL6"/>
<dbReference type="InterPro" id="IPR035451">
    <property type="entry name" value="Ada-like_dom_sf"/>
</dbReference>
<dbReference type="OrthoDB" id="9802228at2"/>
<feature type="region of interest" description="Disordered" evidence="12">
    <location>
        <begin position="191"/>
        <end position="213"/>
    </location>
</feature>
<comment type="cofactor">
    <cofactor evidence="1">
        <name>Zn(2+)</name>
        <dbReference type="ChEBI" id="CHEBI:29105"/>
    </cofactor>
</comment>
<dbReference type="GO" id="GO:0008270">
    <property type="term" value="F:zinc ion binding"/>
    <property type="evidence" value="ECO:0007669"/>
    <property type="project" value="InterPro"/>
</dbReference>
<evidence type="ECO:0000256" key="8">
    <source>
        <dbReference type="ARBA" id="ARBA00023125"/>
    </source>
</evidence>
<keyword evidence="6" id="KW-0862">Zinc</keyword>
<evidence type="ECO:0000256" key="5">
    <source>
        <dbReference type="ARBA" id="ARBA00022763"/>
    </source>
</evidence>
<dbReference type="InterPro" id="IPR004026">
    <property type="entry name" value="Ada_DNA_repair_Zn-bd"/>
</dbReference>
<dbReference type="GO" id="GO:0006307">
    <property type="term" value="P:DNA alkylation repair"/>
    <property type="evidence" value="ECO:0007669"/>
    <property type="project" value="UniProtKB-ARBA"/>
</dbReference>
<reference evidence="14 15" key="1">
    <citation type="submission" date="2014-06" db="EMBL/GenBank/DDBJ databases">
        <title>Draft genome sequence of Paenibacillus sp. MSt1.</title>
        <authorList>
            <person name="Aw Y.K."/>
            <person name="Ong K.S."/>
            <person name="Gan H.M."/>
            <person name="Lee S.M."/>
        </authorList>
    </citation>
    <scope>NUCLEOTIDE SEQUENCE [LARGE SCALE GENOMIC DNA]</scope>
    <source>
        <strain evidence="14 15">MSt1</strain>
    </source>
</reference>
<dbReference type="RefSeq" id="WP_051775572.1">
    <property type="nucleotide sequence ID" value="NZ_JNVM01000021.1"/>
</dbReference>
<evidence type="ECO:0000313" key="14">
    <source>
        <dbReference type="EMBL" id="KEQ23539.1"/>
    </source>
</evidence>
<dbReference type="Pfam" id="PF02805">
    <property type="entry name" value="Ada_Zn_binding"/>
    <property type="match status" value="1"/>
</dbReference>
<dbReference type="InterPro" id="IPR009057">
    <property type="entry name" value="Homeodomain-like_sf"/>
</dbReference>
<evidence type="ECO:0000256" key="10">
    <source>
        <dbReference type="ARBA" id="ARBA00023163"/>
    </source>
</evidence>
<evidence type="ECO:0000256" key="9">
    <source>
        <dbReference type="ARBA" id="ARBA00023159"/>
    </source>
</evidence>
<evidence type="ECO:0000256" key="6">
    <source>
        <dbReference type="ARBA" id="ARBA00022833"/>
    </source>
</evidence>
<dbReference type="eggNOG" id="COG2169">
    <property type="taxonomic scope" value="Bacteria"/>
</dbReference>
<dbReference type="InterPro" id="IPR018060">
    <property type="entry name" value="HTH_AraC"/>
</dbReference>
<dbReference type="GO" id="GO:0008168">
    <property type="term" value="F:methyltransferase activity"/>
    <property type="evidence" value="ECO:0007669"/>
    <property type="project" value="UniProtKB-KW"/>
</dbReference>
<protein>
    <submittedName>
        <fullName evidence="14">AraC family transcriptional regulator</fullName>
    </submittedName>
</protein>
<accession>A0A081NYL6</accession>
<dbReference type="PIRSF" id="PIRSF000408">
    <property type="entry name" value="Alkyltransferas_AdaA"/>
    <property type="match status" value="1"/>
</dbReference>
<evidence type="ECO:0000256" key="3">
    <source>
        <dbReference type="ARBA" id="ARBA00022679"/>
    </source>
</evidence>
<keyword evidence="15" id="KW-1185">Reference proteome</keyword>
<dbReference type="PROSITE" id="PS01124">
    <property type="entry name" value="HTH_ARAC_FAMILY_2"/>
    <property type="match status" value="1"/>
</dbReference>
<evidence type="ECO:0000256" key="4">
    <source>
        <dbReference type="ARBA" id="ARBA00022723"/>
    </source>
</evidence>
<keyword evidence="4" id="KW-0479">Metal-binding</keyword>
<dbReference type="Pfam" id="PF12833">
    <property type="entry name" value="HTH_18"/>
    <property type="match status" value="1"/>
</dbReference>
<dbReference type="SMART" id="SM00342">
    <property type="entry name" value="HTH_ARAC"/>
    <property type="match status" value="1"/>
</dbReference>
<dbReference type="InterPro" id="IPR016220">
    <property type="entry name" value="Me-P-triester_DNA_alkyl-Trfase"/>
</dbReference>
<dbReference type="Proteomes" id="UP000028123">
    <property type="component" value="Unassembled WGS sequence"/>
</dbReference>
<dbReference type="SUPFAM" id="SSF46689">
    <property type="entry name" value="Homeodomain-like"/>
    <property type="match status" value="2"/>
</dbReference>
<keyword evidence="9" id="KW-0010">Activator</keyword>
<feature type="compositionally biased region" description="Polar residues" evidence="12">
    <location>
        <begin position="191"/>
        <end position="201"/>
    </location>
</feature>
<dbReference type="FunFam" id="3.40.10.10:FF:000001">
    <property type="entry name" value="DNA-3-methyladenine glycosylase 2"/>
    <property type="match status" value="1"/>
</dbReference>
<gene>
    <name evidence="14" type="ORF">ET33_15525</name>
</gene>
<keyword evidence="10" id="KW-0804">Transcription</keyword>
<dbReference type="PANTHER" id="PTHR43280">
    <property type="entry name" value="ARAC-FAMILY TRANSCRIPTIONAL REGULATOR"/>
    <property type="match status" value="1"/>
</dbReference>
<dbReference type="SUPFAM" id="SSF57884">
    <property type="entry name" value="Ada DNA repair protein, N-terminal domain (N-Ada 10)"/>
    <property type="match status" value="1"/>
</dbReference>